<reference evidence="2 3" key="1">
    <citation type="submission" date="2019-12" db="EMBL/GenBank/DDBJ databases">
        <authorList>
            <person name="Lee S.D."/>
        </authorList>
    </citation>
    <scope>NUCLEOTIDE SEQUENCE [LARGE SCALE GENOMIC DNA]</scope>
    <source>
        <strain evidence="2 3">GH3-10</strain>
    </source>
</reference>
<dbReference type="InterPro" id="IPR042266">
    <property type="entry name" value="PPPDE_sf"/>
</dbReference>
<reference evidence="2 3" key="2">
    <citation type="submission" date="2020-02" db="EMBL/GenBank/DDBJ databases">
        <title>Erythrobacter dongmakensis sp. nov., isolated from a tidal mudflat.</title>
        <authorList>
            <person name="Kim I.S."/>
        </authorList>
    </citation>
    <scope>NUCLEOTIDE SEQUENCE [LARGE SCALE GENOMIC DNA]</scope>
    <source>
        <strain evidence="2 3">GH3-10</strain>
    </source>
</reference>
<dbReference type="RefSeq" id="WP_160485965.1">
    <property type="nucleotide sequence ID" value="NZ_WUBR01000002.1"/>
</dbReference>
<feature type="chain" id="PRO_5032485428" description="DUF4105 domain-containing protein" evidence="1">
    <location>
        <begin position="29"/>
        <end position="181"/>
    </location>
</feature>
<accession>A0A844XF37</accession>
<dbReference type="EMBL" id="WUBR01000002">
    <property type="protein sequence ID" value="MWV28359.1"/>
    <property type="molecule type" value="Genomic_DNA"/>
</dbReference>
<dbReference type="Proteomes" id="UP000461409">
    <property type="component" value="Unassembled WGS sequence"/>
</dbReference>
<evidence type="ECO:0000313" key="3">
    <source>
        <dbReference type="Proteomes" id="UP000461409"/>
    </source>
</evidence>
<proteinExistence type="predicted"/>
<evidence type="ECO:0000256" key="1">
    <source>
        <dbReference type="SAM" id="SignalP"/>
    </source>
</evidence>
<comment type="caution">
    <text evidence="2">The sequence shown here is derived from an EMBL/GenBank/DDBJ whole genome shotgun (WGS) entry which is preliminary data.</text>
</comment>
<sequence length="181" mass="20419">MIRKLYARILASMMALFAMLAVVSPAQADVQVHFHSFNGSVLWGRYPHTFVVFEGELDNGTRVSENYGFSARSSMEAISSGPAEHMILTETQGTIAETNRHFTVTVSDQQYRRLLATVLAWRDYPGKYYDLDDNNCIHFVAALARAAGLQADVPEEYVRRPKAWLNYVTRSNPQLGAREID</sequence>
<keyword evidence="3" id="KW-1185">Reference proteome</keyword>
<protein>
    <recommendedName>
        <fullName evidence="4">DUF4105 domain-containing protein</fullName>
    </recommendedName>
</protein>
<evidence type="ECO:0008006" key="4">
    <source>
        <dbReference type="Google" id="ProtNLM"/>
    </source>
</evidence>
<name>A0A844XF37_9SPHN</name>
<dbReference type="Gene3D" id="3.90.1720.30">
    <property type="entry name" value="PPPDE domains"/>
    <property type="match status" value="1"/>
</dbReference>
<evidence type="ECO:0000313" key="2">
    <source>
        <dbReference type="EMBL" id="MWV28359.1"/>
    </source>
</evidence>
<gene>
    <name evidence="2" type="ORF">GRF63_10620</name>
</gene>
<organism evidence="2 3">
    <name type="scientific">Aurantiacibacter rhizosphaerae</name>
    <dbReference type="NCBI Taxonomy" id="2691582"/>
    <lineage>
        <taxon>Bacteria</taxon>
        <taxon>Pseudomonadati</taxon>
        <taxon>Pseudomonadota</taxon>
        <taxon>Alphaproteobacteria</taxon>
        <taxon>Sphingomonadales</taxon>
        <taxon>Erythrobacteraceae</taxon>
        <taxon>Aurantiacibacter</taxon>
    </lineage>
</organism>
<dbReference type="AlphaFoldDB" id="A0A844XF37"/>
<keyword evidence="1" id="KW-0732">Signal</keyword>
<feature type="signal peptide" evidence="1">
    <location>
        <begin position="1"/>
        <end position="28"/>
    </location>
</feature>